<name>A0A0K8RLD5_IXORI</name>
<keyword evidence="1" id="KW-0732">Signal</keyword>
<reference evidence="2" key="1">
    <citation type="submission" date="2012-12" db="EMBL/GenBank/DDBJ databases">
        <title>Identification and characterization of a phenylalanine ammonia-lyase gene family in Isatis indigotica Fort.</title>
        <authorList>
            <person name="Liu Q."/>
            <person name="Chen J."/>
            <person name="Zhou X."/>
            <person name="Di P."/>
            <person name="Xiao Y."/>
            <person name="Xuan H."/>
            <person name="Zhang L."/>
            <person name="Chen W."/>
        </authorList>
    </citation>
    <scope>NUCLEOTIDE SEQUENCE</scope>
    <source>
        <tissue evidence="2">Salivary gland</tissue>
    </source>
</reference>
<evidence type="ECO:0000313" key="2">
    <source>
        <dbReference type="EMBL" id="JAA71693.1"/>
    </source>
</evidence>
<dbReference type="AlphaFoldDB" id="A0A0K8RLD5"/>
<sequence length="209" mass="23200">MVKSGLAALLCCLTLASAHVTWEQENCPELEADWMEKIDKMLAHLPESYTTVRPDLMTFGEVILGNTSIRNLRRGLEVNQSYKTFCSGIGRIIVISMQCRDECLRAIVPWSFTNVEHSGNVVLFLKKLQLVVHISVTGSEGYNVFNVLTVVPGQVEVGGVQIDGAASWVNLLIEKLEPLFRGLLELSWRTLVLVYLPGAFRHAAEQSGL</sequence>
<feature type="signal peptide" evidence="1">
    <location>
        <begin position="1"/>
        <end position="18"/>
    </location>
</feature>
<organism evidence="2">
    <name type="scientific">Ixodes ricinus</name>
    <name type="common">Common tick</name>
    <name type="synonym">Acarus ricinus</name>
    <dbReference type="NCBI Taxonomy" id="34613"/>
    <lineage>
        <taxon>Eukaryota</taxon>
        <taxon>Metazoa</taxon>
        <taxon>Ecdysozoa</taxon>
        <taxon>Arthropoda</taxon>
        <taxon>Chelicerata</taxon>
        <taxon>Arachnida</taxon>
        <taxon>Acari</taxon>
        <taxon>Parasitiformes</taxon>
        <taxon>Ixodida</taxon>
        <taxon>Ixodoidea</taxon>
        <taxon>Ixodidae</taxon>
        <taxon>Ixodinae</taxon>
        <taxon>Ixodes</taxon>
    </lineage>
</organism>
<evidence type="ECO:0000256" key="1">
    <source>
        <dbReference type="SAM" id="SignalP"/>
    </source>
</evidence>
<proteinExistence type="evidence at transcript level"/>
<protein>
    <submittedName>
        <fullName evidence="2">Putative secreted protein</fullName>
    </submittedName>
</protein>
<feature type="chain" id="PRO_5005518193" evidence="1">
    <location>
        <begin position="19"/>
        <end position="209"/>
    </location>
</feature>
<accession>A0A0K8RLD5</accession>
<dbReference type="EMBL" id="GADI01002115">
    <property type="protein sequence ID" value="JAA71693.1"/>
    <property type="molecule type" value="mRNA"/>
</dbReference>